<evidence type="ECO:0000313" key="9">
    <source>
        <dbReference type="EMBL" id="EWC48010.1"/>
    </source>
</evidence>
<dbReference type="EMBL" id="KI966406">
    <property type="protein sequence ID" value="EWC48010.1"/>
    <property type="molecule type" value="Genomic_DNA"/>
</dbReference>
<dbReference type="GO" id="GO:0006508">
    <property type="term" value="P:proteolysis"/>
    <property type="evidence" value="ECO:0007669"/>
    <property type="project" value="UniProtKB-KW"/>
</dbReference>
<evidence type="ECO:0000256" key="7">
    <source>
        <dbReference type="PIRSR" id="PIRSR621190-2"/>
    </source>
</evidence>
<dbReference type="SUPFAM" id="SSF55486">
    <property type="entry name" value="Metalloproteases ('zincins'), catalytic domain"/>
    <property type="match status" value="1"/>
</dbReference>
<dbReference type="HOGENOM" id="CLU_1310092_0_0_1"/>
<evidence type="ECO:0000256" key="6">
    <source>
        <dbReference type="PIRSR" id="PIRSR621190-1"/>
    </source>
</evidence>
<gene>
    <name evidence="9" type="ORF">DRE_02589</name>
</gene>
<dbReference type="InterPro" id="IPR006026">
    <property type="entry name" value="Peptidase_Metallo"/>
</dbReference>
<feature type="binding site" evidence="7">
    <location>
        <position position="106"/>
    </location>
    <ligand>
        <name>Zn(2+)</name>
        <dbReference type="ChEBI" id="CHEBI:29105"/>
        <label>1</label>
    </ligand>
</feature>
<evidence type="ECO:0000313" key="10">
    <source>
        <dbReference type="Proteomes" id="UP000024837"/>
    </source>
</evidence>
<feature type="domain" description="Peptidase metallopeptidase" evidence="8">
    <location>
        <begin position="26"/>
        <end position="199"/>
    </location>
</feature>
<keyword evidence="5" id="KW-0482">Metalloprotease</keyword>
<feature type="binding site" evidence="7">
    <location>
        <position position="154"/>
    </location>
    <ligand>
        <name>Zn(2+)</name>
        <dbReference type="ChEBI" id="CHEBI:29105"/>
        <label>2</label>
        <note>catalytic</note>
    </ligand>
</feature>
<comment type="cofactor">
    <cofactor evidence="7">
        <name>Zn(2+)</name>
        <dbReference type="ChEBI" id="CHEBI:29105"/>
    </cofactor>
    <text evidence="7">Binds 2 Zn(2+) ions per subunit.</text>
</comment>
<evidence type="ECO:0000256" key="2">
    <source>
        <dbReference type="ARBA" id="ARBA00022723"/>
    </source>
</evidence>
<comment type="cofactor">
    <cofactor evidence="7">
        <name>Ca(2+)</name>
        <dbReference type="ChEBI" id="CHEBI:29108"/>
    </cofactor>
    <text evidence="7">Can bind about 5 Ca(2+) ions per subunit.</text>
</comment>
<proteinExistence type="predicted"/>
<reference evidence="9 10" key="1">
    <citation type="submission" date="2013-05" db="EMBL/GenBank/DDBJ databases">
        <title>Drechslerella stenobrocha genome reveals carnivorous origination and mechanical trapping mechanism of predatory fungi.</title>
        <authorList>
            <person name="Liu X."/>
            <person name="Zhang W."/>
            <person name="Liu K."/>
        </authorList>
    </citation>
    <scope>NUCLEOTIDE SEQUENCE [LARGE SCALE GENOMIC DNA]</scope>
    <source>
        <strain evidence="9 10">248</strain>
    </source>
</reference>
<keyword evidence="4 7" id="KW-0862">Zinc</keyword>
<name>W7IFU4_9PEZI</name>
<sequence length="210" mass="23449">MALKCSASDPYRRRILSREQDDLKNSPNKWPSRQQFRWRLTGTVGGLRRSAMERAIARALRRWAAYTGFTFVRVENGANLEITVCTPDVDDPDFPYLGDNSAIAAHASMGPYGSSMFLDERNTFQAAIKLNNTKTGPKWNIRMFHNVILHESGHVLGLGHSLVLGAVMNRSIDEGTGGFTTELPLGGEDIKNIRAYYEQVDPDRVCINCG</sequence>
<keyword evidence="7" id="KW-0106">Calcium</keyword>
<dbReference type="PANTHER" id="PTHR10201">
    <property type="entry name" value="MATRIX METALLOPROTEINASE"/>
    <property type="match status" value="1"/>
</dbReference>
<evidence type="ECO:0000256" key="3">
    <source>
        <dbReference type="ARBA" id="ARBA00022801"/>
    </source>
</evidence>
<feature type="binding site" evidence="7">
    <location>
        <position position="168"/>
    </location>
    <ligand>
        <name>Zn(2+)</name>
        <dbReference type="ChEBI" id="CHEBI:29105"/>
        <label>2</label>
        <note>catalytic</note>
    </ligand>
</feature>
<feature type="binding site" evidence="7">
    <location>
        <position position="119"/>
    </location>
    <ligand>
        <name>Ca(2+)</name>
        <dbReference type="ChEBI" id="CHEBI:29108"/>
        <label>2</label>
    </ligand>
</feature>
<evidence type="ECO:0000256" key="5">
    <source>
        <dbReference type="ARBA" id="ARBA00023049"/>
    </source>
</evidence>
<protein>
    <recommendedName>
        <fullName evidence="8">Peptidase metallopeptidase domain-containing protein</fullName>
    </recommendedName>
</protein>
<dbReference type="InterPro" id="IPR001818">
    <property type="entry name" value="Pept_M10_metallopeptidase"/>
</dbReference>
<organism evidence="9 10">
    <name type="scientific">Drechslerella stenobrocha 248</name>
    <dbReference type="NCBI Taxonomy" id="1043628"/>
    <lineage>
        <taxon>Eukaryota</taxon>
        <taxon>Fungi</taxon>
        <taxon>Dikarya</taxon>
        <taxon>Ascomycota</taxon>
        <taxon>Pezizomycotina</taxon>
        <taxon>Orbiliomycetes</taxon>
        <taxon>Orbiliales</taxon>
        <taxon>Orbiliaceae</taxon>
        <taxon>Drechslerella</taxon>
    </lineage>
</organism>
<evidence type="ECO:0000256" key="1">
    <source>
        <dbReference type="ARBA" id="ARBA00022670"/>
    </source>
</evidence>
<feature type="active site" evidence="6">
    <location>
        <position position="151"/>
    </location>
</feature>
<dbReference type="PRINTS" id="PR00138">
    <property type="entry name" value="MATRIXIN"/>
</dbReference>
<dbReference type="InterPro" id="IPR024079">
    <property type="entry name" value="MetalloPept_cat_dom_sf"/>
</dbReference>
<feature type="binding site" evidence="7">
    <location>
        <position position="98"/>
    </location>
    <ligand>
        <name>Ca(2+)</name>
        <dbReference type="ChEBI" id="CHEBI:29108"/>
        <label>3</label>
    </ligand>
</feature>
<keyword evidence="10" id="KW-1185">Reference proteome</keyword>
<keyword evidence="1" id="KW-0645">Protease</keyword>
<dbReference type="InterPro" id="IPR021190">
    <property type="entry name" value="Pept_M10A"/>
</dbReference>
<keyword evidence="3" id="KW-0378">Hydrolase</keyword>
<dbReference type="Pfam" id="PF00413">
    <property type="entry name" value="Peptidase_M10"/>
    <property type="match status" value="1"/>
</dbReference>
<dbReference type="GO" id="GO:0004222">
    <property type="term" value="F:metalloendopeptidase activity"/>
    <property type="evidence" value="ECO:0007669"/>
    <property type="project" value="InterPro"/>
</dbReference>
<feature type="binding site" evidence="7">
    <location>
        <position position="150"/>
    </location>
    <ligand>
        <name>Zn(2+)</name>
        <dbReference type="ChEBI" id="CHEBI:29105"/>
        <label>2</label>
        <note>catalytic</note>
    </ligand>
</feature>
<dbReference type="Gene3D" id="3.40.390.10">
    <property type="entry name" value="Collagenase (Catalytic Domain)"/>
    <property type="match status" value="1"/>
</dbReference>
<dbReference type="GO" id="GO:0031012">
    <property type="term" value="C:extracellular matrix"/>
    <property type="evidence" value="ECO:0007669"/>
    <property type="project" value="InterPro"/>
</dbReference>
<dbReference type="GO" id="GO:0008270">
    <property type="term" value="F:zinc ion binding"/>
    <property type="evidence" value="ECO:0007669"/>
    <property type="project" value="InterPro"/>
</dbReference>
<feature type="binding site" evidence="7">
    <location>
        <position position="160"/>
    </location>
    <ligand>
        <name>Zn(2+)</name>
        <dbReference type="ChEBI" id="CHEBI:29105"/>
        <label>2</label>
        <note>catalytic</note>
    </ligand>
</feature>
<evidence type="ECO:0000256" key="4">
    <source>
        <dbReference type="ARBA" id="ARBA00022833"/>
    </source>
</evidence>
<dbReference type="GO" id="GO:0030574">
    <property type="term" value="P:collagen catabolic process"/>
    <property type="evidence" value="ECO:0007669"/>
    <property type="project" value="TreeGrafter"/>
</dbReference>
<dbReference type="SMART" id="SM00235">
    <property type="entry name" value="ZnMc"/>
    <property type="match status" value="1"/>
</dbReference>
<accession>W7IFU4</accession>
<evidence type="ECO:0000259" key="8">
    <source>
        <dbReference type="SMART" id="SM00235"/>
    </source>
</evidence>
<dbReference type="AlphaFoldDB" id="W7IFU4"/>
<dbReference type="GO" id="GO:0030198">
    <property type="term" value="P:extracellular matrix organization"/>
    <property type="evidence" value="ECO:0007669"/>
    <property type="project" value="TreeGrafter"/>
</dbReference>
<keyword evidence="2 7" id="KW-0479">Metal-binding</keyword>
<feature type="binding site" evidence="7">
    <location>
        <position position="91"/>
    </location>
    <ligand>
        <name>Zn(2+)</name>
        <dbReference type="ChEBI" id="CHEBI:29105"/>
        <label>1</label>
    </ligand>
</feature>
<dbReference type="Proteomes" id="UP000024837">
    <property type="component" value="Unassembled WGS sequence"/>
</dbReference>
<dbReference type="PANTHER" id="PTHR10201:SF323">
    <property type="entry name" value="MATRIX METALLOPROTEINASE-21"/>
    <property type="match status" value="1"/>
</dbReference>